<feature type="compositionally biased region" description="Basic and acidic residues" evidence="5">
    <location>
        <begin position="436"/>
        <end position="445"/>
    </location>
</feature>
<dbReference type="InterPro" id="IPR035979">
    <property type="entry name" value="RBD_domain_sf"/>
</dbReference>
<dbReference type="Proteomes" id="UP001632038">
    <property type="component" value="Unassembled WGS sequence"/>
</dbReference>
<dbReference type="InterPro" id="IPR000504">
    <property type="entry name" value="RRM_dom"/>
</dbReference>
<comment type="caution">
    <text evidence="7">The sequence shown here is derived from an EMBL/GenBank/DDBJ whole genome shotgun (WGS) entry which is preliminary data.</text>
</comment>
<dbReference type="GO" id="GO:0005634">
    <property type="term" value="C:nucleus"/>
    <property type="evidence" value="ECO:0007669"/>
    <property type="project" value="UniProtKB-SubCell"/>
</dbReference>
<feature type="region of interest" description="Disordered" evidence="5">
    <location>
        <begin position="436"/>
        <end position="482"/>
    </location>
</feature>
<dbReference type="CDD" id="cd00590">
    <property type="entry name" value="RRM_SF"/>
    <property type="match status" value="3"/>
</dbReference>
<proteinExistence type="predicted"/>
<dbReference type="GO" id="GO:0003723">
    <property type="term" value="F:RNA binding"/>
    <property type="evidence" value="ECO:0007669"/>
    <property type="project" value="UniProtKB-UniRule"/>
</dbReference>
<feature type="compositionally biased region" description="Polar residues" evidence="5">
    <location>
        <begin position="907"/>
        <end position="923"/>
    </location>
</feature>
<dbReference type="SMART" id="SM00360">
    <property type="entry name" value="RRM"/>
    <property type="match status" value="3"/>
</dbReference>
<organism evidence="7 8">
    <name type="scientific">Castilleja foliolosa</name>
    <dbReference type="NCBI Taxonomy" id="1961234"/>
    <lineage>
        <taxon>Eukaryota</taxon>
        <taxon>Viridiplantae</taxon>
        <taxon>Streptophyta</taxon>
        <taxon>Embryophyta</taxon>
        <taxon>Tracheophyta</taxon>
        <taxon>Spermatophyta</taxon>
        <taxon>Magnoliopsida</taxon>
        <taxon>eudicotyledons</taxon>
        <taxon>Gunneridae</taxon>
        <taxon>Pentapetalae</taxon>
        <taxon>asterids</taxon>
        <taxon>lamiids</taxon>
        <taxon>Lamiales</taxon>
        <taxon>Orobanchaceae</taxon>
        <taxon>Pedicularideae</taxon>
        <taxon>Castillejinae</taxon>
        <taxon>Castilleja</taxon>
    </lineage>
</organism>
<accession>A0ABD3DH13</accession>
<dbReference type="Gene3D" id="3.30.70.330">
    <property type="match status" value="3"/>
</dbReference>
<feature type="compositionally biased region" description="Polar residues" evidence="5">
    <location>
        <begin position="728"/>
        <end position="750"/>
    </location>
</feature>
<evidence type="ECO:0000256" key="2">
    <source>
        <dbReference type="ARBA" id="ARBA00022884"/>
    </source>
</evidence>
<comment type="subcellular location">
    <subcellularLocation>
        <location evidence="1">Nucleus</location>
    </subcellularLocation>
</comment>
<dbReference type="Pfam" id="PF07744">
    <property type="entry name" value="SPOC"/>
    <property type="match status" value="1"/>
</dbReference>
<feature type="region of interest" description="Disordered" evidence="5">
    <location>
        <begin position="728"/>
        <end position="766"/>
    </location>
</feature>
<feature type="domain" description="RRM" evidence="6">
    <location>
        <begin position="238"/>
        <end position="311"/>
    </location>
</feature>
<evidence type="ECO:0000256" key="1">
    <source>
        <dbReference type="ARBA" id="ARBA00004123"/>
    </source>
</evidence>
<evidence type="ECO:0000256" key="4">
    <source>
        <dbReference type="PROSITE-ProRule" id="PRU00176"/>
    </source>
</evidence>
<evidence type="ECO:0000259" key="6">
    <source>
        <dbReference type="PROSITE" id="PS50102"/>
    </source>
</evidence>
<feature type="region of interest" description="Disordered" evidence="5">
    <location>
        <begin position="807"/>
        <end position="933"/>
    </location>
</feature>
<reference evidence="8" key="1">
    <citation type="journal article" date="2024" name="IScience">
        <title>Strigolactones Initiate the Formation of Haustorium-like Structures in Castilleja.</title>
        <authorList>
            <person name="Buerger M."/>
            <person name="Peterson D."/>
            <person name="Chory J."/>
        </authorList>
    </citation>
    <scope>NUCLEOTIDE SEQUENCE [LARGE SCALE GENOMIC DNA]</scope>
</reference>
<dbReference type="InterPro" id="IPR012921">
    <property type="entry name" value="SPOC_C"/>
</dbReference>
<dbReference type="PROSITE" id="PS50102">
    <property type="entry name" value="RRM"/>
    <property type="match status" value="3"/>
</dbReference>
<evidence type="ECO:0000313" key="8">
    <source>
        <dbReference type="Proteomes" id="UP001632038"/>
    </source>
</evidence>
<feature type="region of interest" description="Disordered" evidence="5">
    <location>
        <begin position="392"/>
        <end position="417"/>
    </location>
</feature>
<evidence type="ECO:0000256" key="3">
    <source>
        <dbReference type="ARBA" id="ARBA00023242"/>
    </source>
</evidence>
<dbReference type="SUPFAM" id="SSF54928">
    <property type="entry name" value="RNA-binding domain, RBD"/>
    <property type="match status" value="2"/>
</dbReference>
<feature type="domain" description="RRM" evidence="6">
    <location>
        <begin position="25"/>
        <end position="97"/>
    </location>
</feature>
<sequence length="963" mass="105614">MAPPFNPTYNRGAGLDPQRENPPSNNLWIGNVSPDVSEAELKSIFEKHGNIDSVSTYPTRNYAFICFKDVEGAKSARQGLQGMVIRGNSLKIQFAKPAKPCKSLWVAGISPSVSKDELEKEFLRYGKLQEFRFLKDRNTAFVDYVGLENATEALKNMNGKRIGGSQIRVDFLRSQSSKREMGPDAKEGQFPRRNVGPSDFRWMGQDSMNNFPEHSLSGPNRTNFFPIGPQFGDGLPTKVLWIKHPPSVIVEEDMLHNAMILFGEIERIKTFSDRNYAFVEFRSVEEARHAKEGLQGKLFNDPRILIDYFCDEFPGVRGPAGEHPFQPVQMDVHGLNRPVLLGNNPGRPSSFGIHGHEPYTRPPPVGPHSTFEPAHHGPEFMDLAAVHNLQNHSPRTQLGGPAWKRSPGPGLVSPPSAGFNVPSKLASSAWDVFDGNQRESKRSRFDAALPPERTENQGEQYRPHSVRGSGASGSLTRGTVGGLGQRQVESDCIWRGLIAKGGTPVCRARCVPVGEALGADIPDVVNCSARTGLDLLSKHYDDAIGFGIVSFLPDSEEDFASYTEFLRYLGSKDRAGVAKFDDGTTLFLVPPSDFLANVLDVHGPPRLYGVVLKFPQVAPRSPALNPQSIPSGYADPLKMPTLQRGYADPPKMPTLQRGYGAITSEERGVHLDNSRVLPHDFNLPPKAPVPVTSSFSGHVDPPTTGTSQAGLALTPELIATLTSLLPANNGSSGPQTSLVPHAPSVSSGDDTNFAHWKHENQAPDHNGQFLQQWGGVINSQLQHQQNAPIVSSTTDQFHQTLNPYNQFNDHRNNFSPQGAPSSRPMAPVNPLQSGPEMNQHYQQRSSQDVFRGQTFDNVTDFPRSYNPSIHQQPPAYPVSSSNQMHANAGHVPLPYIPQPSEVEPTHRSQPLQTAPFGGTTQENAETEADKNERYKTTLLFAANLLSRIHQPSGNQPGQDAGSH</sequence>
<name>A0ABD3DH13_9LAMI</name>
<dbReference type="EMBL" id="JAVIJP010000016">
    <property type="protein sequence ID" value="KAL3641615.1"/>
    <property type="molecule type" value="Genomic_DNA"/>
</dbReference>
<feature type="region of interest" description="Disordered" evidence="5">
    <location>
        <begin position="1"/>
        <end position="24"/>
    </location>
</feature>
<gene>
    <name evidence="7" type="ORF">CASFOL_012430</name>
</gene>
<dbReference type="Pfam" id="PF00076">
    <property type="entry name" value="RRM_1"/>
    <property type="match status" value="3"/>
</dbReference>
<dbReference type="AlphaFoldDB" id="A0ABD3DH13"/>
<evidence type="ECO:0000256" key="5">
    <source>
        <dbReference type="SAM" id="MobiDB-lite"/>
    </source>
</evidence>
<feature type="domain" description="RRM" evidence="6">
    <location>
        <begin position="102"/>
        <end position="174"/>
    </location>
</feature>
<feature type="compositionally biased region" description="Polar residues" evidence="5">
    <location>
        <begin position="807"/>
        <end position="820"/>
    </location>
</feature>
<feature type="compositionally biased region" description="Polar residues" evidence="5">
    <location>
        <begin position="830"/>
        <end position="848"/>
    </location>
</feature>
<evidence type="ECO:0000313" key="7">
    <source>
        <dbReference type="EMBL" id="KAL3641615.1"/>
    </source>
</evidence>
<dbReference type="PANTHER" id="PTHR23189">
    <property type="entry name" value="RNA RECOGNITION MOTIF-CONTAINING"/>
    <property type="match status" value="1"/>
</dbReference>
<keyword evidence="3" id="KW-0539">Nucleus</keyword>
<keyword evidence="2 4" id="KW-0694">RNA-binding</keyword>
<dbReference type="InterPro" id="IPR012677">
    <property type="entry name" value="Nucleotide-bd_a/b_plait_sf"/>
</dbReference>
<protein>
    <recommendedName>
        <fullName evidence="6">RRM domain-containing protein</fullName>
    </recommendedName>
</protein>
<keyword evidence="8" id="KW-1185">Reference proteome</keyword>